<name>A0A1H9VG00_9BACI</name>
<dbReference type="Gene3D" id="3.90.1720.10">
    <property type="entry name" value="endopeptidase domain like (from Nostoc punctiforme)"/>
    <property type="match status" value="1"/>
</dbReference>
<dbReference type="PROSITE" id="PS51935">
    <property type="entry name" value="NLPC_P60"/>
    <property type="match status" value="1"/>
</dbReference>
<evidence type="ECO:0000313" key="9">
    <source>
        <dbReference type="Proteomes" id="UP000198571"/>
    </source>
</evidence>
<dbReference type="GO" id="GO:0008234">
    <property type="term" value="F:cysteine-type peptidase activity"/>
    <property type="evidence" value="ECO:0007669"/>
    <property type="project" value="UniProtKB-KW"/>
</dbReference>
<evidence type="ECO:0000256" key="5">
    <source>
        <dbReference type="SAM" id="MobiDB-lite"/>
    </source>
</evidence>
<feature type="domain" description="NlpC/P60" evidence="7">
    <location>
        <begin position="212"/>
        <end position="329"/>
    </location>
</feature>
<keyword evidence="4" id="KW-0788">Thiol protease</keyword>
<dbReference type="Pfam" id="PF01471">
    <property type="entry name" value="PG_binding_1"/>
    <property type="match status" value="2"/>
</dbReference>
<dbReference type="EMBL" id="FOGT01000010">
    <property type="protein sequence ID" value="SES20203.1"/>
    <property type="molecule type" value="Genomic_DNA"/>
</dbReference>
<dbReference type="SUPFAM" id="SSF54001">
    <property type="entry name" value="Cysteine proteinases"/>
    <property type="match status" value="1"/>
</dbReference>
<feature type="region of interest" description="Disordered" evidence="5">
    <location>
        <begin position="179"/>
        <end position="210"/>
    </location>
</feature>
<evidence type="ECO:0000256" key="2">
    <source>
        <dbReference type="ARBA" id="ARBA00022670"/>
    </source>
</evidence>
<dbReference type="GO" id="GO:0006508">
    <property type="term" value="P:proteolysis"/>
    <property type="evidence" value="ECO:0007669"/>
    <property type="project" value="UniProtKB-KW"/>
</dbReference>
<feature type="signal peptide" evidence="6">
    <location>
        <begin position="1"/>
        <end position="22"/>
    </location>
</feature>
<evidence type="ECO:0000313" key="8">
    <source>
        <dbReference type="EMBL" id="SES20203.1"/>
    </source>
</evidence>
<dbReference type="Gene3D" id="1.10.101.10">
    <property type="entry name" value="PGBD-like superfamily/PGBD"/>
    <property type="match status" value="2"/>
</dbReference>
<keyword evidence="3 8" id="KW-0378">Hydrolase</keyword>
<evidence type="ECO:0000256" key="6">
    <source>
        <dbReference type="SAM" id="SignalP"/>
    </source>
</evidence>
<dbReference type="InterPro" id="IPR038765">
    <property type="entry name" value="Papain-like_cys_pep_sf"/>
</dbReference>
<evidence type="ECO:0000256" key="4">
    <source>
        <dbReference type="ARBA" id="ARBA00022807"/>
    </source>
</evidence>
<feature type="chain" id="PRO_5011617448" evidence="6">
    <location>
        <begin position="23"/>
        <end position="329"/>
    </location>
</feature>
<evidence type="ECO:0000259" key="7">
    <source>
        <dbReference type="PROSITE" id="PS51935"/>
    </source>
</evidence>
<dbReference type="InterPro" id="IPR036365">
    <property type="entry name" value="PGBD-like_sf"/>
</dbReference>
<gene>
    <name evidence="8" type="ORF">SAMN05518684_110149</name>
</gene>
<comment type="similarity">
    <text evidence="1">Belongs to the peptidase C40 family.</text>
</comment>
<proteinExistence type="inferred from homology"/>
<reference evidence="9" key="1">
    <citation type="submission" date="2016-10" db="EMBL/GenBank/DDBJ databases">
        <authorList>
            <person name="Varghese N."/>
            <person name="Submissions S."/>
        </authorList>
    </citation>
    <scope>NUCLEOTIDE SEQUENCE [LARGE SCALE GENOMIC DNA]</scope>
    <source>
        <strain evidence="9">S9</strain>
    </source>
</reference>
<dbReference type="AlphaFoldDB" id="A0A1H9VG00"/>
<dbReference type="OrthoDB" id="9813368at2"/>
<dbReference type="RefSeq" id="WP_093053193.1">
    <property type="nucleotide sequence ID" value="NZ_FOGT01000010.1"/>
</dbReference>
<organism evidence="8 9">
    <name type="scientific">Salipaludibacillus aurantiacus</name>
    <dbReference type="NCBI Taxonomy" id="1601833"/>
    <lineage>
        <taxon>Bacteria</taxon>
        <taxon>Bacillati</taxon>
        <taxon>Bacillota</taxon>
        <taxon>Bacilli</taxon>
        <taxon>Bacillales</taxon>
        <taxon>Bacillaceae</taxon>
    </lineage>
</organism>
<dbReference type="Proteomes" id="UP000198571">
    <property type="component" value="Unassembled WGS sequence"/>
</dbReference>
<dbReference type="PANTHER" id="PTHR47053:SF1">
    <property type="entry name" value="MUREIN DD-ENDOPEPTIDASE MEPH-RELATED"/>
    <property type="match status" value="1"/>
</dbReference>
<keyword evidence="6" id="KW-0732">Signal</keyword>
<evidence type="ECO:0000256" key="1">
    <source>
        <dbReference type="ARBA" id="ARBA00007074"/>
    </source>
</evidence>
<dbReference type="Pfam" id="PF00877">
    <property type="entry name" value="NLPC_P60"/>
    <property type="match status" value="1"/>
</dbReference>
<dbReference type="InterPro" id="IPR036366">
    <property type="entry name" value="PGBDSf"/>
</dbReference>
<dbReference type="PANTHER" id="PTHR47053">
    <property type="entry name" value="MUREIN DD-ENDOPEPTIDASE MEPH-RELATED"/>
    <property type="match status" value="1"/>
</dbReference>
<keyword evidence="2" id="KW-0645">Protease</keyword>
<dbReference type="InterPro" id="IPR002477">
    <property type="entry name" value="Peptidoglycan-bd-like"/>
</dbReference>
<feature type="compositionally biased region" description="Low complexity" evidence="5">
    <location>
        <begin position="183"/>
        <end position="210"/>
    </location>
</feature>
<dbReference type="SUPFAM" id="SSF47090">
    <property type="entry name" value="PGBD-like"/>
    <property type="match status" value="2"/>
</dbReference>
<keyword evidence="9" id="KW-1185">Reference proteome</keyword>
<protein>
    <submittedName>
        <fullName evidence="8">Peptidoglycan-binding (PGRP) domain of peptidoglycan hydrolases-containing protein</fullName>
    </submittedName>
</protein>
<accession>A0A1H9VG00</accession>
<dbReference type="InterPro" id="IPR000064">
    <property type="entry name" value="NLP_P60_dom"/>
</dbReference>
<sequence length="329" mass="34025">MKKVVMSVVLAGSLLVMPTAYDAALGDQTLREGIRHGDVTELQDALRDTGHFSANSTGYFGSITRQAVRDFQRSEGLAVDGIAGPQTFSALGVSGSSSNASQVSQSSGNSTISFNTVLRRGARGAQVRELQSALADRGFKTSSQVDGVYGPLTQQAVRDFQRSAGISVDGIAGPQTYGALNGSSSSSSSSSASSSSSSSSSSNATTVSSSSSSSVDAMISTARSVIGSKYQWGGTTPSGFDCSGFINYVYNQHGKSIPRTVSQMYSAATKVSSPSRGDIVFFETRTGPSHAGIYLGNGQFIHSGASTGVTVSNMSNPYWSAHYIGAGRL</sequence>
<dbReference type="STRING" id="1601833.SAMN05518684_110149"/>
<dbReference type="InterPro" id="IPR051202">
    <property type="entry name" value="Peptidase_C40"/>
</dbReference>
<evidence type="ECO:0000256" key="3">
    <source>
        <dbReference type="ARBA" id="ARBA00022801"/>
    </source>
</evidence>